<feature type="compositionally biased region" description="Acidic residues" evidence="2">
    <location>
        <begin position="316"/>
        <end position="326"/>
    </location>
</feature>
<dbReference type="Gene3D" id="3.40.50.10540">
    <property type="entry name" value="Crotonobetainyl-coa:carnitine coa-transferase, domain 1"/>
    <property type="match status" value="1"/>
</dbReference>
<dbReference type="PANTHER" id="PTHR48228">
    <property type="entry name" value="SUCCINYL-COA--D-CITRAMALATE COA-TRANSFERASE"/>
    <property type="match status" value="1"/>
</dbReference>
<protein>
    <submittedName>
        <fullName evidence="3">Isopenicillin N epimerase component 2</fullName>
    </submittedName>
</protein>
<name>A0A093VH70_TALMA</name>
<dbReference type="PANTHER" id="PTHR48228:SF5">
    <property type="entry name" value="ALPHA-METHYLACYL-COA RACEMASE"/>
    <property type="match status" value="1"/>
</dbReference>
<comment type="similarity">
    <text evidence="1">Belongs to the CoA-transferase III family.</text>
</comment>
<dbReference type="Pfam" id="PF02515">
    <property type="entry name" value="CoA_transf_3"/>
    <property type="match status" value="1"/>
</dbReference>
<sequence>MAPFTGMVLADLGCDVVRIDPPAKKTTPTKNNNTTPQKQKRWIDSLCRHKSSIIVDFEFAASRQAFLRLLDAADVLIDSYRAGLFERMIGMSAEELCRRYPRLIYARVTGYSRYDKRYANALGHENNFVAVSGALPALQHASPPSSTTATPSSNEDSTILRPTVNYLADFGGGSMACVVGILAAVIHRNASGKGQIVDASVQQGTRYLATFPLQRRNGQPDNEPSLTGVNDAPWSDAYRTADGKYMMVSSIEDALYERLIRGLGLDPAMVPDRTDRRNWPGIRKVLAARFGSQSQGHWRSVFDRLQACVSPVLDVDDDEEEEEEEQAGVGVGQPLVHLSRTPSLPAEPMHSGPKSKVPELVPGAGDEDVIHRWLGVDDIRAGDGGCMRIVPKSKL</sequence>
<evidence type="ECO:0000313" key="3">
    <source>
        <dbReference type="EMBL" id="KFX49349.1"/>
    </source>
</evidence>
<dbReference type="GO" id="GO:0003824">
    <property type="term" value="F:catalytic activity"/>
    <property type="evidence" value="ECO:0007669"/>
    <property type="project" value="InterPro"/>
</dbReference>
<organism evidence="3">
    <name type="scientific">Talaromyces marneffei PM1</name>
    <dbReference type="NCBI Taxonomy" id="1077442"/>
    <lineage>
        <taxon>Eukaryota</taxon>
        <taxon>Fungi</taxon>
        <taxon>Dikarya</taxon>
        <taxon>Ascomycota</taxon>
        <taxon>Pezizomycotina</taxon>
        <taxon>Eurotiomycetes</taxon>
        <taxon>Eurotiomycetidae</taxon>
        <taxon>Eurotiales</taxon>
        <taxon>Trichocomaceae</taxon>
        <taxon>Talaromyces</taxon>
        <taxon>Talaromyces sect. Talaromyces</taxon>
    </lineage>
</organism>
<proteinExistence type="inferred from homology"/>
<dbReference type="SUPFAM" id="SSF89796">
    <property type="entry name" value="CoA-transferase family III (CaiB/BaiF)"/>
    <property type="match status" value="1"/>
</dbReference>
<dbReference type="Gene3D" id="3.30.1540.10">
    <property type="entry name" value="formyl-coa transferase, domain 3"/>
    <property type="match status" value="1"/>
</dbReference>
<dbReference type="InterPro" id="IPR003673">
    <property type="entry name" value="CoA-Trfase_fam_III"/>
</dbReference>
<accession>A0A093VH70</accession>
<dbReference type="AlphaFoldDB" id="A0A093VH70"/>
<dbReference type="InterPro" id="IPR050509">
    <property type="entry name" value="CoA-transferase_III"/>
</dbReference>
<dbReference type="eggNOG" id="KOG3957">
    <property type="taxonomic scope" value="Eukaryota"/>
</dbReference>
<feature type="region of interest" description="Disordered" evidence="2">
    <location>
        <begin position="316"/>
        <end position="356"/>
    </location>
</feature>
<dbReference type="HOGENOM" id="CLU_033975_5_0_1"/>
<gene>
    <name evidence="3" type="ORF">GQ26_0090260</name>
</gene>
<dbReference type="InterPro" id="IPR023606">
    <property type="entry name" value="CoA-Trfase_III_dom_1_sf"/>
</dbReference>
<reference evidence="3" key="1">
    <citation type="journal article" date="2014" name="PLoS Genet.">
        <title>Signature Gene Expression Reveals Novel Clues to the Molecular Mechanisms of Dimorphic Transition in Penicillium marneffei.</title>
        <authorList>
            <person name="Yang E."/>
            <person name="Wang G."/>
            <person name="Cai J."/>
            <person name="Woo P.C."/>
            <person name="Lau S.K."/>
            <person name="Yuen K.-Y."/>
            <person name="Chow W.-N."/>
            <person name="Lin X."/>
        </authorList>
    </citation>
    <scope>NUCLEOTIDE SEQUENCE [LARGE SCALE GENOMIC DNA]</scope>
    <source>
        <strain evidence="3">PM1</strain>
    </source>
</reference>
<comment type="caution">
    <text evidence="3">The sequence shown here is derived from an EMBL/GenBank/DDBJ whole genome shotgun (WGS) entry which is preliminary data.</text>
</comment>
<dbReference type="EMBL" id="JPOX01000009">
    <property type="protein sequence ID" value="KFX49349.1"/>
    <property type="molecule type" value="Genomic_DNA"/>
</dbReference>
<evidence type="ECO:0000256" key="2">
    <source>
        <dbReference type="SAM" id="MobiDB-lite"/>
    </source>
</evidence>
<evidence type="ECO:0000256" key="1">
    <source>
        <dbReference type="ARBA" id="ARBA00008383"/>
    </source>
</evidence>
<dbReference type="InterPro" id="IPR044855">
    <property type="entry name" value="CoA-Trfase_III_dom3_sf"/>
</dbReference>